<feature type="domain" description="Mur ligase C-terminal" evidence="23">
    <location>
        <begin position="311"/>
        <end position="428"/>
    </location>
</feature>
<evidence type="ECO:0000256" key="3">
    <source>
        <dbReference type="ARBA" id="ARBA00004799"/>
    </source>
</evidence>
<gene>
    <name evidence="25" type="ORF">SAMN05421813_10455</name>
</gene>
<comment type="pathway">
    <text evidence="3">Cofactor biosynthesis; tetrahydrofolate biosynthesis; 7,8-dihydrofolate from 2-amino-4-hydroxy-6-hydroxymethyl-7,8-dihydropteridine diphosphate and 4-aminobenzoate: step 2/2.</text>
</comment>
<dbReference type="GO" id="GO:0005524">
    <property type="term" value="F:ATP binding"/>
    <property type="evidence" value="ECO:0007669"/>
    <property type="project" value="UniProtKB-KW"/>
</dbReference>
<dbReference type="GO" id="GO:0046872">
    <property type="term" value="F:metal ion binding"/>
    <property type="evidence" value="ECO:0007669"/>
    <property type="project" value="UniProtKB-KW"/>
</dbReference>
<dbReference type="Gene3D" id="3.90.190.20">
    <property type="entry name" value="Mur ligase, C-terminal domain"/>
    <property type="match status" value="1"/>
</dbReference>
<dbReference type="Pfam" id="PF08245">
    <property type="entry name" value="Mur_ligase_M"/>
    <property type="match status" value="1"/>
</dbReference>
<keyword evidence="10" id="KW-0479">Metal-binding</keyword>
<evidence type="ECO:0000259" key="23">
    <source>
        <dbReference type="Pfam" id="PF02875"/>
    </source>
</evidence>
<proteinExistence type="inferred from homology"/>
<dbReference type="InterPro" id="IPR001645">
    <property type="entry name" value="Folylpolyglutamate_synth"/>
</dbReference>
<comment type="catalytic activity">
    <reaction evidence="19">
        <text>10-formyltetrahydrofolyl-(gamma-L-Glu)(n) + L-glutamate + ATP = 10-formyltetrahydrofolyl-(gamma-L-Glu)(n+1) + ADP + phosphate + H(+)</text>
        <dbReference type="Rhea" id="RHEA:51904"/>
        <dbReference type="Rhea" id="RHEA-COMP:13088"/>
        <dbReference type="Rhea" id="RHEA-COMP:14300"/>
        <dbReference type="ChEBI" id="CHEBI:15378"/>
        <dbReference type="ChEBI" id="CHEBI:29985"/>
        <dbReference type="ChEBI" id="CHEBI:30616"/>
        <dbReference type="ChEBI" id="CHEBI:43474"/>
        <dbReference type="ChEBI" id="CHEBI:134413"/>
        <dbReference type="ChEBI" id="CHEBI:456216"/>
        <dbReference type="EC" id="6.3.2.17"/>
    </reaction>
</comment>
<dbReference type="PIRSF" id="PIRSF001563">
    <property type="entry name" value="Folylpolyglu_synth"/>
    <property type="match status" value="1"/>
</dbReference>
<comment type="pathway">
    <text evidence="4">Cofactor biosynthesis; tetrahydrofolylpolyglutamate biosynthesis.</text>
</comment>
<protein>
    <recommendedName>
        <fullName evidence="8">Dihydrofolate synthase/folylpolyglutamate synthase</fullName>
        <ecNumber evidence="6">6.3.2.12</ecNumber>
        <ecNumber evidence="7">6.3.2.17</ecNumber>
    </recommendedName>
    <alternativeName>
        <fullName evidence="17">Folylpoly-gamma-glutamate synthetase-dihydrofolate synthetase</fullName>
    </alternativeName>
    <alternativeName>
        <fullName evidence="15">Folylpolyglutamate synthetase</fullName>
    </alternativeName>
    <alternativeName>
        <fullName evidence="16">Tetrahydrofolylpolyglutamate synthase</fullName>
    </alternativeName>
</protein>
<keyword evidence="11 22" id="KW-0547">Nucleotide-binding</keyword>
<evidence type="ECO:0000256" key="18">
    <source>
        <dbReference type="ARBA" id="ARBA00047493"/>
    </source>
</evidence>
<dbReference type="EC" id="6.3.2.17" evidence="7"/>
<dbReference type="InterPro" id="IPR018109">
    <property type="entry name" value="Folylpolyglutamate_synth_CS"/>
</dbReference>
<dbReference type="GO" id="GO:0005737">
    <property type="term" value="C:cytoplasm"/>
    <property type="evidence" value="ECO:0007669"/>
    <property type="project" value="TreeGrafter"/>
</dbReference>
<dbReference type="GO" id="GO:0046656">
    <property type="term" value="P:folic acid biosynthetic process"/>
    <property type="evidence" value="ECO:0007669"/>
    <property type="project" value="UniProtKB-KW"/>
</dbReference>
<dbReference type="RefSeq" id="WP_090700500.1">
    <property type="nucleotide sequence ID" value="NZ_FNHH01000004.1"/>
</dbReference>
<evidence type="ECO:0000256" key="1">
    <source>
        <dbReference type="ARBA" id="ARBA00001946"/>
    </source>
</evidence>
<comment type="catalytic activity">
    <reaction evidence="18">
        <text>(6S)-5,6,7,8-tetrahydrofolyl-(gamma-L-Glu)(n) + L-glutamate + ATP = (6S)-5,6,7,8-tetrahydrofolyl-(gamma-L-Glu)(n+1) + ADP + phosphate + H(+)</text>
        <dbReference type="Rhea" id="RHEA:10580"/>
        <dbReference type="Rhea" id="RHEA-COMP:14738"/>
        <dbReference type="Rhea" id="RHEA-COMP:14740"/>
        <dbReference type="ChEBI" id="CHEBI:15378"/>
        <dbReference type="ChEBI" id="CHEBI:29985"/>
        <dbReference type="ChEBI" id="CHEBI:30616"/>
        <dbReference type="ChEBI" id="CHEBI:43474"/>
        <dbReference type="ChEBI" id="CHEBI:141005"/>
        <dbReference type="ChEBI" id="CHEBI:456216"/>
        <dbReference type="EC" id="6.3.2.17"/>
    </reaction>
</comment>
<dbReference type="STRING" id="990371.SAMN05421813_10455"/>
<sequence>MNYSETLHYLYSRLPMFSSQGKAAIKPGLQNTVRFCKELGNPQEKFKSVHIGGTNGKGSTSHMLAAVLQSAGYKTGLYTSPHLRDFRERIRIDGKMISEKEVIQFVKDHQQYIEELEPSFFEVTVAMAFEHFAVNQVDIAIIEVGLGGRLDSTNVINPELSVISNIGYDHMNILGNSLNEIAAEKAGIIKQGVPLVISQRQKDVEDIFVNRALEMHSDLTFASDEWEILRSSTQNISTDFLKLEIRQKTNTSSPVFNFGSLELDLTGSYQLKNLAGVLSAIKQLRLKGYQIDDLDVISALKEVKTLTGLMGRWQTLDKDPLIICDTGHNEDGIREVMKNINLTPHQDLHMVIGMVKDKDISKILTLLPQKAFYYFCQPDIPRAKPANELQLEAQEFGLKGEYYTSVNAALDAAKANAGNNDLIFIGGSTFVVAEII</sequence>
<dbReference type="PANTHER" id="PTHR11136:SF0">
    <property type="entry name" value="DIHYDROFOLATE SYNTHETASE-RELATED"/>
    <property type="match status" value="1"/>
</dbReference>
<keyword evidence="26" id="KW-1185">Reference proteome</keyword>
<evidence type="ECO:0000256" key="19">
    <source>
        <dbReference type="ARBA" id="ARBA00047808"/>
    </source>
</evidence>
<dbReference type="OrthoDB" id="9809356at2"/>
<dbReference type="FunFam" id="3.40.1190.10:FF:000011">
    <property type="entry name" value="Folylpolyglutamate synthase/dihydrofolate synthase"/>
    <property type="match status" value="1"/>
</dbReference>
<evidence type="ECO:0000256" key="4">
    <source>
        <dbReference type="ARBA" id="ARBA00005150"/>
    </source>
</evidence>
<dbReference type="AlphaFoldDB" id="A0A1G9PBI0"/>
<evidence type="ECO:0000256" key="16">
    <source>
        <dbReference type="ARBA" id="ARBA00030592"/>
    </source>
</evidence>
<evidence type="ECO:0000256" key="20">
    <source>
        <dbReference type="ARBA" id="ARBA00049035"/>
    </source>
</evidence>
<dbReference type="SUPFAM" id="SSF53623">
    <property type="entry name" value="MurD-like peptide ligases, catalytic domain"/>
    <property type="match status" value="1"/>
</dbReference>
<evidence type="ECO:0000256" key="22">
    <source>
        <dbReference type="PIRNR" id="PIRNR001563"/>
    </source>
</evidence>
<organism evidence="25 26">
    <name type="scientific">Daejeonella rubra</name>
    <dbReference type="NCBI Taxonomy" id="990371"/>
    <lineage>
        <taxon>Bacteria</taxon>
        <taxon>Pseudomonadati</taxon>
        <taxon>Bacteroidota</taxon>
        <taxon>Sphingobacteriia</taxon>
        <taxon>Sphingobacteriales</taxon>
        <taxon>Sphingobacteriaceae</taxon>
        <taxon>Daejeonella</taxon>
    </lineage>
</organism>
<evidence type="ECO:0000259" key="24">
    <source>
        <dbReference type="Pfam" id="PF08245"/>
    </source>
</evidence>
<dbReference type="EC" id="6.3.2.12" evidence="6"/>
<evidence type="ECO:0000256" key="8">
    <source>
        <dbReference type="ARBA" id="ARBA00019357"/>
    </source>
</evidence>
<comment type="cofactor">
    <cofactor evidence="1">
        <name>Mg(2+)</name>
        <dbReference type="ChEBI" id="CHEBI:18420"/>
    </cofactor>
</comment>
<evidence type="ECO:0000256" key="12">
    <source>
        <dbReference type="ARBA" id="ARBA00022840"/>
    </source>
</evidence>
<reference evidence="26" key="1">
    <citation type="submission" date="2016-10" db="EMBL/GenBank/DDBJ databases">
        <authorList>
            <person name="Varghese N."/>
            <person name="Submissions S."/>
        </authorList>
    </citation>
    <scope>NUCLEOTIDE SEQUENCE [LARGE SCALE GENOMIC DNA]</scope>
    <source>
        <strain evidence="26">DSM 24536</strain>
    </source>
</reference>
<evidence type="ECO:0000256" key="11">
    <source>
        <dbReference type="ARBA" id="ARBA00022741"/>
    </source>
</evidence>
<dbReference type="SUPFAM" id="SSF53244">
    <property type="entry name" value="MurD-like peptide ligases, peptide-binding domain"/>
    <property type="match status" value="1"/>
</dbReference>
<keyword evidence="13" id="KW-0460">Magnesium</keyword>
<evidence type="ECO:0000256" key="15">
    <source>
        <dbReference type="ARBA" id="ARBA00030048"/>
    </source>
</evidence>
<dbReference type="InterPro" id="IPR004101">
    <property type="entry name" value="Mur_ligase_C"/>
</dbReference>
<dbReference type="PANTHER" id="PTHR11136">
    <property type="entry name" value="FOLYLPOLYGLUTAMATE SYNTHASE-RELATED"/>
    <property type="match status" value="1"/>
</dbReference>
<dbReference type="GO" id="GO:0004326">
    <property type="term" value="F:tetrahydrofolylpolyglutamate synthase activity"/>
    <property type="evidence" value="ECO:0007669"/>
    <property type="project" value="UniProtKB-EC"/>
</dbReference>
<dbReference type="GO" id="GO:0008841">
    <property type="term" value="F:dihydrofolate synthase activity"/>
    <property type="evidence" value="ECO:0007669"/>
    <property type="project" value="UniProtKB-EC"/>
</dbReference>
<keyword evidence="9 22" id="KW-0436">Ligase</keyword>
<dbReference type="PROSITE" id="PS01012">
    <property type="entry name" value="FOLYLPOLYGLU_SYNT_2"/>
    <property type="match status" value="1"/>
</dbReference>
<dbReference type="Gene3D" id="3.40.1190.10">
    <property type="entry name" value="Mur-like, catalytic domain"/>
    <property type="match status" value="1"/>
</dbReference>
<comment type="similarity">
    <text evidence="5 22">Belongs to the folylpolyglutamate synthase family.</text>
</comment>
<evidence type="ECO:0000256" key="14">
    <source>
        <dbReference type="ARBA" id="ARBA00022909"/>
    </source>
</evidence>
<evidence type="ECO:0000256" key="17">
    <source>
        <dbReference type="ARBA" id="ARBA00032510"/>
    </source>
</evidence>
<name>A0A1G9PBI0_9SPHI</name>
<keyword evidence="12 22" id="KW-0067">ATP-binding</keyword>
<evidence type="ECO:0000256" key="7">
    <source>
        <dbReference type="ARBA" id="ARBA00013025"/>
    </source>
</evidence>
<evidence type="ECO:0000256" key="5">
    <source>
        <dbReference type="ARBA" id="ARBA00008276"/>
    </source>
</evidence>
<evidence type="ECO:0000256" key="13">
    <source>
        <dbReference type="ARBA" id="ARBA00022842"/>
    </source>
</evidence>
<keyword evidence="14" id="KW-0289">Folate biosynthesis</keyword>
<evidence type="ECO:0000313" key="25">
    <source>
        <dbReference type="EMBL" id="SDL95841.1"/>
    </source>
</evidence>
<dbReference type="EMBL" id="FNHH01000004">
    <property type="protein sequence ID" value="SDL95841.1"/>
    <property type="molecule type" value="Genomic_DNA"/>
</dbReference>
<evidence type="ECO:0000256" key="2">
    <source>
        <dbReference type="ARBA" id="ARBA00002714"/>
    </source>
</evidence>
<evidence type="ECO:0000313" key="26">
    <source>
        <dbReference type="Proteomes" id="UP000199226"/>
    </source>
</evidence>
<evidence type="ECO:0000256" key="9">
    <source>
        <dbReference type="ARBA" id="ARBA00022598"/>
    </source>
</evidence>
<comment type="catalytic activity">
    <reaction evidence="21">
        <text>7,8-dihydropteroate + L-glutamate + ATP = 7,8-dihydrofolate + ADP + phosphate + H(+)</text>
        <dbReference type="Rhea" id="RHEA:23584"/>
        <dbReference type="ChEBI" id="CHEBI:15378"/>
        <dbReference type="ChEBI" id="CHEBI:17839"/>
        <dbReference type="ChEBI" id="CHEBI:29985"/>
        <dbReference type="ChEBI" id="CHEBI:30616"/>
        <dbReference type="ChEBI" id="CHEBI:43474"/>
        <dbReference type="ChEBI" id="CHEBI:57451"/>
        <dbReference type="ChEBI" id="CHEBI:456216"/>
        <dbReference type="EC" id="6.3.2.12"/>
    </reaction>
</comment>
<dbReference type="InterPro" id="IPR013221">
    <property type="entry name" value="Mur_ligase_cen"/>
</dbReference>
<accession>A0A1G9PBI0</accession>
<dbReference type="Pfam" id="PF02875">
    <property type="entry name" value="Mur_ligase_C"/>
    <property type="match status" value="1"/>
</dbReference>
<dbReference type="InterPro" id="IPR036565">
    <property type="entry name" value="Mur-like_cat_sf"/>
</dbReference>
<evidence type="ECO:0000256" key="10">
    <source>
        <dbReference type="ARBA" id="ARBA00022723"/>
    </source>
</evidence>
<evidence type="ECO:0000256" key="6">
    <source>
        <dbReference type="ARBA" id="ARBA00013023"/>
    </source>
</evidence>
<dbReference type="Proteomes" id="UP000199226">
    <property type="component" value="Unassembled WGS sequence"/>
</dbReference>
<feature type="domain" description="Mur ligase central" evidence="24">
    <location>
        <begin position="51"/>
        <end position="279"/>
    </location>
</feature>
<evidence type="ECO:0000256" key="21">
    <source>
        <dbReference type="ARBA" id="ARBA00049161"/>
    </source>
</evidence>
<comment type="function">
    <text evidence="2">Functions in two distinct reactions of the de novo folate biosynthetic pathway. Catalyzes the addition of a glutamate residue to dihydropteroate (7,8-dihydropteroate or H2Pte) to form dihydrofolate (7,8-dihydrofolate monoglutamate or H2Pte-Glu). Also catalyzes successive additions of L-glutamate to tetrahydrofolate or 10-formyltetrahydrofolate or 5,10-methylenetetrahydrofolate, leading to folylpolyglutamate derivatives.</text>
</comment>
<dbReference type="NCBIfam" id="TIGR01499">
    <property type="entry name" value="folC"/>
    <property type="match status" value="1"/>
</dbReference>
<dbReference type="InterPro" id="IPR036615">
    <property type="entry name" value="Mur_ligase_C_dom_sf"/>
</dbReference>
<comment type="catalytic activity">
    <reaction evidence="20">
        <text>(6R)-5,10-methylenetetrahydrofolyl-(gamma-L-Glu)(n) + L-glutamate + ATP = (6R)-5,10-methylenetetrahydrofolyl-(gamma-L-Glu)(n+1) + ADP + phosphate + H(+)</text>
        <dbReference type="Rhea" id="RHEA:51912"/>
        <dbReference type="Rhea" id="RHEA-COMP:13257"/>
        <dbReference type="Rhea" id="RHEA-COMP:13258"/>
        <dbReference type="ChEBI" id="CHEBI:15378"/>
        <dbReference type="ChEBI" id="CHEBI:29985"/>
        <dbReference type="ChEBI" id="CHEBI:30616"/>
        <dbReference type="ChEBI" id="CHEBI:43474"/>
        <dbReference type="ChEBI" id="CHEBI:136572"/>
        <dbReference type="ChEBI" id="CHEBI:456216"/>
        <dbReference type="EC" id="6.3.2.17"/>
    </reaction>
</comment>